<dbReference type="RefSeq" id="XP_040784269.1">
    <property type="nucleotide sequence ID" value="XM_040932104.1"/>
</dbReference>
<comment type="caution">
    <text evidence="1">The sequence shown here is derived from an EMBL/GenBank/DDBJ whole genome shotgun (WGS) entry which is preliminary data.</text>
</comment>
<proteinExistence type="predicted"/>
<organism evidence="1 2">
    <name type="scientific">Cucurbitaria berberidis CBS 394.84</name>
    <dbReference type="NCBI Taxonomy" id="1168544"/>
    <lineage>
        <taxon>Eukaryota</taxon>
        <taxon>Fungi</taxon>
        <taxon>Dikarya</taxon>
        <taxon>Ascomycota</taxon>
        <taxon>Pezizomycotina</taxon>
        <taxon>Dothideomycetes</taxon>
        <taxon>Pleosporomycetidae</taxon>
        <taxon>Pleosporales</taxon>
        <taxon>Pleosporineae</taxon>
        <taxon>Cucurbitariaceae</taxon>
        <taxon>Cucurbitaria</taxon>
    </lineage>
</organism>
<sequence>MGLRISQPTCLESRPCAQGARQESGSGSMHDMATLTANGHQHMQWSTQLQGAVEIGWKTGRSTGEGAVCALDRPPALEKVRAKLGQVRAVANWVTKFLLLPLFGRSLPVAVSEITLDTEARSGPGLFLNLSRPKVVRRSVVVRSSWHDGNYYDHSHYSTNDTAKNK</sequence>
<name>A0A9P4GA75_9PLEO</name>
<dbReference type="AlphaFoldDB" id="A0A9P4GA75"/>
<evidence type="ECO:0000313" key="2">
    <source>
        <dbReference type="Proteomes" id="UP000800039"/>
    </source>
</evidence>
<dbReference type="GeneID" id="63849356"/>
<dbReference type="Proteomes" id="UP000800039">
    <property type="component" value="Unassembled WGS sequence"/>
</dbReference>
<protein>
    <submittedName>
        <fullName evidence="1">Uncharacterized protein</fullName>
    </submittedName>
</protein>
<reference evidence="1" key="1">
    <citation type="submission" date="2020-01" db="EMBL/GenBank/DDBJ databases">
        <authorList>
            <consortium name="DOE Joint Genome Institute"/>
            <person name="Haridas S."/>
            <person name="Albert R."/>
            <person name="Binder M."/>
            <person name="Bloem J."/>
            <person name="Labutti K."/>
            <person name="Salamov A."/>
            <person name="Andreopoulos B."/>
            <person name="Baker S.E."/>
            <person name="Barry K."/>
            <person name="Bills G."/>
            <person name="Bluhm B.H."/>
            <person name="Cannon C."/>
            <person name="Castanera R."/>
            <person name="Culley D.E."/>
            <person name="Daum C."/>
            <person name="Ezra D."/>
            <person name="Gonzalez J.B."/>
            <person name="Henrissat B."/>
            <person name="Kuo A."/>
            <person name="Liang C."/>
            <person name="Lipzen A."/>
            <person name="Lutzoni F."/>
            <person name="Magnuson J."/>
            <person name="Mondo S."/>
            <person name="Nolan M."/>
            <person name="Ohm R."/>
            <person name="Pangilinan J."/>
            <person name="Park H.-J."/>
            <person name="Ramirez L."/>
            <person name="Alfaro M."/>
            <person name="Sun H."/>
            <person name="Tritt A."/>
            <person name="Yoshinaga Y."/>
            <person name="Zwiers L.-H."/>
            <person name="Turgeon B.G."/>
            <person name="Goodwin S.B."/>
            <person name="Spatafora J.W."/>
            <person name="Crous P.W."/>
            <person name="Grigoriev I.V."/>
        </authorList>
    </citation>
    <scope>NUCLEOTIDE SEQUENCE</scope>
    <source>
        <strain evidence="1">CBS 394.84</strain>
    </source>
</reference>
<gene>
    <name evidence="1" type="ORF">K460DRAFT_358427</name>
</gene>
<evidence type="ECO:0000313" key="1">
    <source>
        <dbReference type="EMBL" id="KAF1841706.1"/>
    </source>
</evidence>
<accession>A0A9P4GA75</accession>
<keyword evidence="2" id="KW-1185">Reference proteome</keyword>
<dbReference type="EMBL" id="ML976618">
    <property type="protein sequence ID" value="KAF1841706.1"/>
    <property type="molecule type" value="Genomic_DNA"/>
</dbReference>